<name>A0A1G2U621_9BACT</name>
<comment type="caution">
    <text evidence="1">The sequence shown here is derived from an EMBL/GenBank/DDBJ whole genome shotgun (WGS) entry which is preliminary data.</text>
</comment>
<sequence>MSPRHRQLEELKEKVLEVASKGGRIIVIGWKGSNNDSNTRRLENAGYVEFRNDAPTRIDSRNHVLFTKFVKHATAFAVRKRTGNYTSYFLQIGELREVLSPLLSLLPTTESQRPEKEEVVTVHTHREDIAPPMSSASRRYRVNAR</sequence>
<organism evidence="1 2">
    <name type="scientific">Candidatus Zambryskibacteria bacterium RIFCSPLOWO2_01_FULL_43_17</name>
    <dbReference type="NCBI Taxonomy" id="1802760"/>
    <lineage>
        <taxon>Bacteria</taxon>
        <taxon>Candidatus Zambryskiibacteriota</taxon>
    </lineage>
</organism>
<evidence type="ECO:0000313" key="2">
    <source>
        <dbReference type="Proteomes" id="UP000179283"/>
    </source>
</evidence>
<dbReference type="AlphaFoldDB" id="A0A1G2U621"/>
<protein>
    <submittedName>
        <fullName evidence="1">Uncharacterized protein</fullName>
    </submittedName>
</protein>
<reference evidence="1 2" key="1">
    <citation type="journal article" date="2016" name="Nat. Commun.">
        <title>Thousands of microbial genomes shed light on interconnected biogeochemical processes in an aquifer system.</title>
        <authorList>
            <person name="Anantharaman K."/>
            <person name="Brown C.T."/>
            <person name="Hug L.A."/>
            <person name="Sharon I."/>
            <person name="Castelle C.J."/>
            <person name="Probst A.J."/>
            <person name="Thomas B.C."/>
            <person name="Singh A."/>
            <person name="Wilkins M.J."/>
            <person name="Karaoz U."/>
            <person name="Brodie E.L."/>
            <person name="Williams K.H."/>
            <person name="Hubbard S.S."/>
            <person name="Banfield J.F."/>
        </authorList>
    </citation>
    <scope>NUCLEOTIDE SEQUENCE [LARGE SCALE GENOMIC DNA]</scope>
</reference>
<evidence type="ECO:0000313" key="1">
    <source>
        <dbReference type="EMBL" id="OHB04914.1"/>
    </source>
</evidence>
<accession>A0A1G2U621</accession>
<dbReference type="Proteomes" id="UP000179283">
    <property type="component" value="Unassembled WGS sequence"/>
</dbReference>
<proteinExistence type="predicted"/>
<dbReference type="EMBL" id="MHWD01000001">
    <property type="protein sequence ID" value="OHB04914.1"/>
    <property type="molecule type" value="Genomic_DNA"/>
</dbReference>
<gene>
    <name evidence="1" type="ORF">A2920_02660</name>
</gene>